<organism evidence="1 2">
    <name type="scientific">Acetobacter malorum</name>
    <dbReference type="NCBI Taxonomy" id="178901"/>
    <lineage>
        <taxon>Bacteria</taxon>
        <taxon>Pseudomonadati</taxon>
        <taxon>Pseudomonadota</taxon>
        <taxon>Alphaproteobacteria</taxon>
        <taxon>Acetobacterales</taxon>
        <taxon>Acetobacteraceae</taxon>
        <taxon>Acetobacter</taxon>
    </lineage>
</organism>
<evidence type="ECO:0000313" key="1">
    <source>
        <dbReference type="EMBL" id="KXV69542.1"/>
    </source>
</evidence>
<dbReference type="Proteomes" id="UP000075377">
    <property type="component" value="Unassembled WGS sequence"/>
</dbReference>
<dbReference type="PATRIC" id="fig|178901.14.peg.1709"/>
<comment type="caution">
    <text evidence="1">The sequence shown here is derived from an EMBL/GenBank/DDBJ whole genome shotgun (WGS) entry which is preliminary data.</text>
</comment>
<protein>
    <submittedName>
        <fullName evidence="1">Uncharacterized protein</fullName>
    </submittedName>
</protein>
<accession>A0A149UNP4</accession>
<reference evidence="1 2" key="1">
    <citation type="submission" date="2015-06" db="EMBL/GenBank/DDBJ databases">
        <title>Improved classification and identification of acetic acid bacteria using matrix-assisted laser desorption/ionization time-of-flight mass spectrometry; Gluconobacter nephelii and Gluconobacter uchimurae are later heterotypic synonyms of Gluconobacter japonicus and Gluconobacter oxydans, respectively.</title>
        <authorList>
            <person name="Li L."/>
            <person name="Cleenwerck I."/>
            <person name="De Vuyst L."/>
            <person name="Vandamme P."/>
        </authorList>
    </citation>
    <scope>NUCLEOTIDE SEQUENCE [LARGE SCALE GENOMIC DNA]</scope>
    <source>
        <strain evidence="1 2">LMG 1699</strain>
    </source>
</reference>
<gene>
    <name evidence="1" type="ORF">AD951_06110</name>
</gene>
<proteinExistence type="predicted"/>
<dbReference type="AlphaFoldDB" id="A0A149UNP4"/>
<name>A0A149UNP4_9PROT</name>
<evidence type="ECO:0000313" key="2">
    <source>
        <dbReference type="Proteomes" id="UP000075377"/>
    </source>
</evidence>
<sequence length="86" mass="9827">MRHQKHTTIVTVSLYFRNQTQIDQKYLLIQCFLSEKKNRFEPILSVTQKPQSFLDTPLASSLTVKTLPHRCGGTLARSGAFEESSE</sequence>
<dbReference type="EMBL" id="LHZX01000277">
    <property type="protein sequence ID" value="KXV69542.1"/>
    <property type="molecule type" value="Genomic_DNA"/>
</dbReference>